<evidence type="ECO:0000313" key="4">
    <source>
        <dbReference type="Proteomes" id="UP001431784"/>
    </source>
</evidence>
<dbReference type="RefSeq" id="WP_274350351.1">
    <property type="nucleotide sequence ID" value="NZ_JAQZSM010000001.1"/>
</dbReference>
<evidence type="ECO:0000259" key="2">
    <source>
        <dbReference type="Pfam" id="PF13514"/>
    </source>
</evidence>
<evidence type="ECO:0000256" key="1">
    <source>
        <dbReference type="SAM" id="Coils"/>
    </source>
</evidence>
<accession>A0ABT5T7B8</accession>
<sequence length="1147" mass="125618">MRLDSLNLTAYGHFTDATLTLPAPAQGTPDLHIVFGPNEAGKSTLLAAWLDFLFGFPNQTQYDFLHEKRALRVRARLRDAHGTPHALARIKGNVNTLLDAATNQPVAESTLGALLGGLERGSYTTMFSLDEATLVRGGDSILASEGDLGQLLFQATAGLAELGDRLRDLRTQNDEWFRPRARKTQLHAHKDRLKQLVDARKAVDLQVSGWRRLCDDVQSAEDAYQHALNARAQTQTLHDAHARDLAALPVLERFQDEKSLLAGLPAPVPLPPEWVAGLPGWVQENTRLAALIPQAQAALDDATQQLDGLDPDQTALRHVPDLDGLQARFGAIAKEQDDLPRRLSQRDIVQAQITQVLDELGPGAATQDAAQLAPPVIDALSALITQDAELSHRAWDAAQELEKANETLADLTGNDSTPPPSEDRIQAQARLQALLPDLRANDPSRAANEAQTAWESARVARDHAIADLLPWRGVPDDLHAIDLPAPDTLRALQARMTDTESTLRDADAEIRRLDALLARAQAGIGPDQPPEAQDMTAARDTRDRLWAAHCQQMDAHSAAAFAAAMATHDRLAAQMIAAARMAERLEQLRSHQADLALATGHRKQVAAALAGLHEQVAALWARIAPPDGATRSLADLLDWQARRSKALQDCAQEKHARAILDTCRGQLCKAQQMLARAIQAMGHTPDESADYALLLAQAEALNANAARLAERHAALTRAQGDVTRRQNAADQIQTARTDWQTRWTGTLAQTWIAPTSSVPQVRAILKALETLAPLRNTLHELTHRIDSIRKDERAFCDQLAALANELGMPSNSDLRMLWPQLRDRLRAAQDMEARRKRLSDARDKARADLNGLMGRRQALDQATAALRAKFDTQSLDRIAAQIATITRANDASTRLKATQAELARHLHCDDIQAEITRLQALDPQATAVERDTLAATLKAQEQAQREAYARLAAAQKERDSAGLDDAAAQLEEERQTLILQIKDEAHDYLARQAGILAVEQALRRYRDTHRSSMMERAGRAFAALTCGRYSGLTTRPDGTRELLIAQEARGAAKPVDTLSKGTGFQLYLALRIAGYLELAGNRPMVPFIADDIMESFDDARAAAAFGLLGDMARKGQVIYLTHHAHLCDIAQRACPDAHIHNLHNLLA</sequence>
<keyword evidence="1" id="KW-0175">Coiled coil</keyword>
<feature type="coiled-coil region" evidence="1">
    <location>
        <begin position="937"/>
        <end position="987"/>
    </location>
</feature>
<dbReference type="Proteomes" id="UP001431784">
    <property type="component" value="Unassembled WGS sequence"/>
</dbReference>
<dbReference type="PANTHER" id="PTHR41259:SF1">
    <property type="entry name" value="DOUBLE-STRAND BREAK REPAIR RAD50 ATPASE, PUTATIVE-RELATED"/>
    <property type="match status" value="1"/>
</dbReference>
<feature type="domain" description="YhaN AAA" evidence="2">
    <location>
        <begin position="1"/>
        <end position="210"/>
    </location>
</feature>
<keyword evidence="4" id="KW-1185">Reference proteome</keyword>
<feature type="coiled-coil region" evidence="1">
    <location>
        <begin position="691"/>
        <end position="718"/>
    </location>
</feature>
<dbReference type="EMBL" id="JAQZSM010000001">
    <property type="protein sequence ID" value="MDD7969843.1"/>
    <property type="molecule type" value="Genomic_DNA"/>
</dbReference>
<feature type="coiled-coil region" evidence="1">
    <location>
        <begin position="489"/>
        <end position="523"/>
    </location>
</feature>
<reference evidence="3" key="1">
    <citation type="submission" date="2023-02" db="EMBL/GenBank/DDBJ databases">
        <title>Description of Roseinatronobacter alkalisoli sp. nov., an alkaliphilic bacerium isolated from soda soil.</title>
        <authorList>
            <person name="Wei W."/>
        </authorList>
    </citation>
    <scope>NUCLEOTIDE SEQUENCE</scope>
    <source>
        <strain evidence="3">HJB301</strain>
    </source>
</reference>
<gene>
    <name evidence="3" type="ORF">PUT78_01915</name>
</gene>
<dbReference type="Pfam" id="PF13514">
    <property type="entry name" value="AAA_27"/>
    <property type="match status" value="1"/>
</dbReference>
<dbReference type="InterPro" id="IPR027417">
    <property type="entry name" value="P-loop_NTPase"/>
</dbReference>
<proteinExistence type="predicted"/>
<comment type="caution">
    <text evidence="3">The sequence shown here is derived from an EMBL/GenBank/DDBJ whole genome shotgun (WGS) entry which is preliminary data.</text>
</comment>
<dbReference type="InterPro" id="IPR038734">
    <property type="entry name" value="YhaN_AAA"/>
</dbReference>
<protein>
    <submittedName>
        <fullName evidence="3">AAA family ATPase</fullName>
    </submittedName>
</protein>
<organism evidence="3 4">
    <name type="scientific">Roseinatronobacter alkalisoli</name>
    <dbReference type="NCBI Taxonomy" id="3028235"/>
    <lineage>
        <taxon>Bacteria</taxon>
        <taxon>Pseudomonadati</taxon>
        <taxon>Pseudomonadota</taxon>
        <taxon>Alphaproteobacteria</taxon>
        <taxon>Rhodobacterales</taxon>
        <taxon>Paracoccaceae</taxon>
        <taxon>Roseinatronobacter</taxon>
    </lineage>
</organism>
<dbReference type="PANTHER" id="PTHR41259">
    <property type="entry name" value="DOUBLE-STRAND BREAK REPAIR RAD50 ATPASE, PUTATIVE-RELATED"/>
    <property type="match status" value="1"/>
</dbReference>
<evidence type="ECO:0000313" key="3">
    <source>
        <dbReference type="EMBL" id="MDD7969843.1"/>
    </source>
</evidence>
<dbReference type="Gene3D" id="3.40.50.300">
    <property type="entry name" value="P-loop containing nucleotide triphosphate hydrolases"/>
    <property type="match status" value="2"/>
</dbReference>
<name>A0ABT5T7B8_9RHOB</name>
<dbReference type="SUPFAM" id="SSF52540">
    <property type="entry name" value="P-loop containing nucleoside triphosphate hydrolases"/>
    <property type="match status" value="1"/>
</dbReference>